<organism evidence="1 2">
    <name type="scientific">Knipowitschia caucasica</name>
    <name type="common">Caucasian dwarf goby</name>
    <name type="synonym">Pomatoschistus caucasicus</name>
    <dbReference type="NCBI Taxonomy" id="637954"/>
    <lineage>
        <taxon>Eukaryota</taxon>
        <taxon>Metazoa</taxon>
        <taxon>Chordata</taxon>
        <taxon>Craniata</taxon>
        <taxon>Vertebrata</taxon>
        <taxon>Euteleostomi</taxon>
        <taxon>Actinopterygii</taxon>
        <taxon>Neopterygii</taxon>
        <taxon>Teleostei</taxon>
        <taxon>Neoteleostei</taxon>
        <taxon>Acanthomorphata</taxon>
        <taxon>Gobiaria</taxon>
        <taxon>Gobiiformes</taxon>
        <taxon>Gobioidei</taxon>
        <taxon>Gobiidae</taxon>
        <taxon>Gobiinae</taxon>
        <taxon>Knipowitschia</taxon>
    </lineage>
</organism>
<accession>A0AAV2K7X6</accession>
<keyword evidence="2" id="KW-1185">Reference proteome</keyword>
<name>A0AAV2K7X6_KNICA</name>
<sequence length="68" mass="7502">MIPSPGCGSRFSPVLVAATAQQAAVLQKSKKMFGLVWLSYSPERARMAAWMTPRDLTWNRDQPHAAAN</sequence>
<evidence type="ECO:0000313" key="2">
    <source>
        <dbReference type="Proteomes" id="UP001497482"/>
    </source>
</evidence>
<dbReference type="AlphaFoldDB" id="A0AAV2K7X6"/>
<gene>
    <name evidence="1" type="ORF">KC01_LOCUS13996</name>
</gene>
<dbReference type="EMBL" id="OZ035838">
    <property type="protein sequence ID" value="CAL1583539.1"/>
    <property type="molecule type" value="Genomic_DNA"/>
</dbReference>
<proteinExistence type="predicted"/>
<dbReference type="Proteomes" id="UP001497482">
    <property type="component" value="Chromosome 16"/>
</dbReference>
<protein>
    <submittedName>
        <fullName evidence="1">Uncharacterized protein</fullName>
    </submittedName>
</protein>
<evidence type="ECO:0000313" key="1">
    <source>
        <dbReference type="EMBL" id="CAL1583539.1"/>
    </source>
</evidence>
<reference evidence="1 2" key="1">
    <citation type="submission" date="2024-04" db="EMBL/GenBank/DDBJ databases">
        <authorList>
            <person name="Waldvogel A.-M."/>
            <person name="Schoenle A."/>
        </authorList>
    </citation>
    <scope>NUCLEOTIDE SEQUENCE [LARGE SCALE GENOMIC DNA]</scope>
</reference>